<organism evidence="2">
    <name type="scientific">Amphimedon queenslandica</name>
    <name type="common">Sponge</name>
    <dbReference type="NCBI Taxonomy" id="400682"/>
    <lineage>
        <taxon>Eukaryota</taxon>
        <taxon>Metazoa</taxon>
        <taxon>Porifera</taxon>
        <taxon>Demospongiae</taxon>
        <taxon>Heteroscleromorpha</taxon>
        <taxon>Haplosclerida</taxon>
        <taxon>Niphatidae</taxon>
        <taxon>Amphimedon</taxon>
    </lineage>
</organism>
<evidence type="ECO:0008006" key="3">
    <source>
        <dbReference type="Google" id="ProtNLM"/>
    </source>
</evidence>
<dbReference type="eggNOG" id="ENOG502S1EW">
    <property type="taxonomic scope" value="Eukaryota"/>
</dbReference>
<dbReference type="AlphaFoldDB" id="A0A1X7TQK8"/>
<sequence>MPALSLAVLILLLLVASNEGATGGGVCTEGFMDLSLLVAKAATPVSSLADNTLADSNEGRWIIDGGHAFNCSGTITVTEVLLGVDIRSNHGNRNKYPSIEMWLVVGLLYEKKQTIPIALSPDNFTTNGLYRYTLPTPYATVSLTNTYRLGVYQPEDDSSVVRLYNATTSSTETVGRIRADSISESSITITGLTKEIDQVDTNDVFMAHLITDPPNCFQNVFTETEINTNSLSVTNVIPVSDTRAFPDIQFTCNGIITNWIIGITQNQDTSKHYPNIYLKRSSKLIHALTVDASAATSSNGNVYNFTSDIEVEYGDILVINVTTNSNPMYYQQYNGPLNYELDSSNGLIPLEHNDYPLISVMMKPIPSITQTSSATIESTFSSTTDIVMTPQSIPTSCHSVSSHHSLSSVITTSWAVTTSISLSFHGSVTSSFSVTSSSINALYSRSTVVTKEPMESAKFSITSITTSMESTPGQMSVLVCRRKQLSTGDTKSNTQRVVDEHKRDEGQNIISNMSGNAAYGVIGGNKNDDDYSNPAYGINTMTQSINEEPLVYDKAKTMNNKQEVIVMPAHNGAYTQQKEEEEDFNEGATGGGVCTEGFMDLSLLVAKAATPVGSLADNTLAEGNEGRWILAGGHTFSCNTATVTEIILGVDIRSMDGTRNKYPSFEIWRLGNNAYRDRVTLLPIVLSPDNVTTNGLYHYVLPTPFSINSDIHDRLGVYQPEDDSSVVRLYRATTSSRETVGVIRADSISDTRIRISGSKKEIDFINTNNVFMVHLITNPPNCFQNVFTETEINTNSLSVTNVIPVSDTRAFPDIQFTCNGIITNWIIGITQNQDTSKHYPNIYLKRSSELIHALTVDASAATSSNGNVYNFTSDIEVEYGDILVINVTTNSNPMYYQQYNGPLNYELNSSNGSIPLEHNDYPLISVITKPIPSVTEASSSTVTEDINTVATMIMLSSSTTTTDIVMTPNSIPTSAKVIHHSTSLNYTTTLSLLLGIISLFPTNVISTSDTANTNALLSSVSANVLSSNVIGISASVISSSSIVPSSSSLIVTITPSPALSITESITTPLSSIESSHPLLSTGSISTTKVSRIQNTVSQGNPTSEVLVTSSSSSVTTTSLNSASMESTPDQMSVLVCRRKQLGTGYANGDNERITDEQKQDERLNVLSNISANAAYGVIGGNENDDVYSNPAYGINTIMTQSIDEELLVYDEPRTMYNEQEVIVMPAHNEAYTQQKEEEEDLYI</sequence>
<protein>
    <recommendedName>
        <fullName evidence="3">IgGFc-binding protein N-terminal domain-containing protein</fullName>
    </recommendedName>
</protein>
<feature type="chain" id="PRO_5012010611" description="IgGFc-binding protein N-terminal domain-containing protein" evidence="1">
    <location>
        <begin position="21"/>
        <end position="1243"/>
    </location>
</feature>
<accession>A0A1X7TQK8</accession>
<dbReference type="EnsemblMetazoa" id="Aqu2.1.17379_001">
    <property type="protein sequence ID" value="Aqu2.1.17379_001"/>
    <property type="gene ID" value="Aqu2.1.17379"/>
</dbReference>
<dbReference type="InParanoid" id="A0A1X7TQK8"/>
<dbReference type="OrthoDB" id="10261027at2759"/>
<feature type="signal peptide" evidence="1">
    <location>
        <begin position="1"/>
        <end position="20"/>
    </location>
</feature>
<proteinExistence type="predicted"/>
<name>A0A1X7TQK8_AMPQE</name>
<keyword evidence="1" id="KW-0732">Signal</keyword>
<evidence type="ECO:0000313" key="2">
    <source>
        <dbReference type="EnsemblMetazoa" id="Aqu2.1.17379_001"/>
    </source>
</evidence>
<evidence type="ECO:0000256" key="1">
    <source>
        <dbReference type="SAM" id="SignalP"/>
    </source>
</evidence>
<reference evidence="2" key="1">
    <citation type="submission" date="2017-05" db="UniProtKB">
        <authorList>
            <consortium name="EnsemblMetazoa"/>
        </authorList>
    </citation>
    <scope>IDENTIFICATION</scope>
</reference>